<comment type="similarity">
    <text evidence="1">Belongs to the 6-phosphogluconate dehydrogenase family.</text>
</comment>
<dbReference type="InterPro" id="IPR006184">
    <property type="entry name" value="6PGdom_BS"/>
</dbReference>
<dbReference type="EMBL" id="LUXO01000024">
    <property type="protein sequence ID" value="KZV03719.1"/>
    <property type="molecule type" value="Genomic_DNA"/>
</dbReference>
<dbReference type="SUPFAM" id="SSF48179">
    <property type="entry name" value="6-phosphogluconate dehydrogenase C-terminal domain-like"/>
    <property type="match status" value="1"/>
</dbReference>
<dbReference type="Gene3D" id="1.10.1040.10">
    <property type="entry name" value="N-(1-d-carboxylethyl)-l-norvaline Dehydrogenase, domain 2"/>
    <property type="match status" value="1"/>
</dbReference>
<protein>
    <submittedName>
        <fullName evidence="6">6-phosphogluconate dehydrogenase decarboxylating</fullName>
    </submittedName>
</protein>
<reference evidence="7 8" key="1">
    <citation type="submission" date="2016-03" db="EMBL/GenBank/DDBJ databases">
        <title>Comparative genomics of 54 Lactobacillus plantarum strains reveals genomic uncoupling from niche constraints.</title>
        <authorList>
            <person name="Martino M.E."/>
        </authorList>
    </citation>
    <scope>NUCLEOTIDE SEQUENCE [LARGE SCALE GENOMIC DNA]</scope>
    <source>
        <strain evidence="6 7">NAB2</strain>
        <strain evidence="5 8">Nizo2260</strain>
    </source>
</reference>
<proteinExistence type="inferred from homology"/>
<evidence type="ECO:0000313" key="5">
    <source>
        <dbReference type="EMBL" id="KZU04256.1"/>
    </source>
</evidence>
<dbReference type="PANTHER" id="PTHR11811">
    <property type="entry name" value="6-PHOSPHOGLUCONATE DEHYDROGENASE"/>
    <property type="match status" value="1"/>
</dbReference>
<dbReference type="Proteomes" id="UP000076872">
    <property type="component" value="Unassembled WGS sequence"/>
</dbReference>
<dbReference type="Pfam" id="PF00393">
    <property type="entry name" value="6PGD"/>
    <property type="match status" value="1"/>
</dbReference>
<sequence>MKLGLIGLGKMGMNLALNMQDNGHTPVGMDLNPTNLSTASAHGLATATDLTNLLDQLPTPRIVWIMVPAGKATNSVIEQLAQTLSAGDIVLDGGNSHYQDSIRHGELLASHHINFLDVGTSGGQAGARHDGNFMIGGDLATFQVVEPLFKAIAAPDGYLYTGPVGSGHYLKMVHNGIEYGMMAAIGEGFDVLQHSQFTYDNAAVAKMWNNGSVIRSWLMGLAQDAFSKDGNLDDIKGVMHSSGEGRWTLDTALDQQVATPVIAMALMMRYRSETDDTFTGKVVAALRNEFGGHAVDHE</sequence>
<dbReference type="GO" id="GO:0006098">
    <property type="term" value="P:pentose-phosphate shunt"/>
    <property type="evidence" value="ECO:0007669"/>
    <property type="project" value="InterPro"/>
</dbReference>
<dbReference type="SMART" id="SM01350">
    <property type="entry name" value="6PGD"/>
    <property type="match status" value="1"/>
</dbReference>
<gene>
    <name evidence="6" type="ORF">NAB2_1353</name>
    <name evidence="5" type="ORF">Nizo2260_1643</name>
</gene>
<keyword evidence="3" id="KW-0311">Gluconate utilization</keyword>
<dbReference type="PROSITE" id="PS00461">
    <property type="entry name" value="6PGD"/>
    <property type="match status" value="1"/>
</dbReference>
<dbReference type="NCBIfam" id="NF007161">
    <property type="entry name" value="PRK09599.1"/>
    <property type="match status" value="1"/>
</dbReference>
<dbReference type="GO" id="GO:0019521">
    <property type="term" value="P:D-gluconate metabolic process"/>
    <property type="evidence" value="ECO:0007669"/>
    <property type="project" value="UniProtKB-KW"/>
</dbReference>
<dbReference type="PRINTS" id="PR00076">
    <property type="entry name" value="6PGDHDRGNASE"/>
</dbReference>
<feature type="domain" description="6-phosphogluconate dehydrogenase C-terminal" evidence="4">
    <location>
        <begin position="167"/>
        <end position="298"/>
    </location>
</feature>
<dbReference type="NCBIfam" id="TIGR00872">
    <property type="entry name" value="gnd_rel"/>
    <property type="match status" value="1"/>
</dbReference>
<evidence type="ECO:0000313" key="6">
    <source>
        <dbReference type="EMBL" id="KZV03719.1"/>
    </source>
</evidence>
<evidence type="ECO:0000256" key="2">
    <source>
        <dbReference type="ARBA" id="ARBA00023002"/>
    </source>
</evidence>
<dbReference type="Proteomes" id="UP000076989">
    <property type="component" value="Unassembled WGS sequence"/>
</dbReference>
<accession>A0A0M4CUB2</accession>
<dbReference type="SUPFAM" id="SSF51735">
    <property type="entry name" value="NAD(P)-binding Rossmann-fold domains"/>
    <property type="match status" value="1"/>
</dbReference>
<keyword evidence="2" id="KW-0560">Oxidoreductase</keyword>
<dbReference type="InterPro" id="IPR036291">
    <property type="entry name" value="NAD(P)-bd_dom_sf"/>
</dbReference>
<dbReference type="GO" id="GO:0050661">
    <property type="term" value="F:NADP binding"/>
    <property type="evidence" value="ECO:0007669"/>
    <property type="project" value="InterPro"/>
</dbReference>
<dbReference type="Pfam" id="PF03446">
    <property type="entry name" value="NAD_binding_2"/>
    <property type="match status" value="1"/>
</dbReference>
<evidence type="ECO:0000256" key="1">
    <source>
        <dbReference type="ARBA" id="ARBA00008419"/>
    </source>
</evidence>
<organism evidence="6 7">
    <name type="scientific">Lactiplantibacillus plantarum</name>
    <name type="common">Lactobacillus plantarum</name>
    <dbReference type="NCBI Taxonomy" id="1590"/>
    <lineage>
        <taxon>Bacteria</taxon>
        <taxon>Bacillati</taxon>
        <taxon>Bacillota</taxon>
        <taxon>Bacilli</taxon>
        <taxon>Lactobacillales</taxon>
        <taxon>Lactobacillaceae</taxon>
        <taxon>Lactiplantibacillus</taxon>
    </lineage>
</organism>
<dbReference type="InterPro" id="IPR004849">
    <property type="entry name" value="6DGDH_YqeC"/>
</dbReference>
<evidence type="ECO:0000259" key="4">
    <source>
        <dbReference type="SMART" id="SM01350"/>
    </source>
</evidence>
<dbReference type="GO" id="GO:0004616">
    <property type="term" value="F:phosphogluconate dehydrogenase (decarboxylating) activity"/>
    <property type="evidence" value="ECO:0007669"/>
    <property type="project" value="InterPro"/>
</dbReference>
<evidence type="ECO:0000313" key="8">
    <source>
        <dbReference type="Proteomes" id="UP000076989"/>
    </source>
</evidence>
<evidence type="ECO:0000256" key="3">
    <source>
        <dbReference type="ARBA" id="ARBA00023064"/>
    </source>
</evidence>
<dbReference type="AlphaFoldDB" id="A0A0M4CUB2"/>
<dbReference type="RefSeq" id="WP_003644199.1">
    <property type="nucleotide sequence ID" value="NZ_BLJR01000004.1"/>
</dbReference>
<name>A0A0M4CUB2_LACPN</name>
<dbReference type="InterPro" id="IPR013328">
    <property type="entry name" value="6PGD_dom2"/>
</dbReference>
<dbReference type="InterPro" id="IPR006114">
    <property type="entry name" value="6PGDH_C"/>
</dbReference>
<dbReference type="Gene3D" id="3.40.50.720">
    <property type="entry name" value="NAD(P)-binding Rossmann-like Domain"/>
    <property type="match status" value="1"/>
</dbReference>
<evidence type="ECO:0000313" key="7">
    <source>
        <dbReference type="Proteomes" id="UP000076872"/>
    </source>
</evidence>
<dbReference type="InterPro" id="IPR006183">
    <property type="entry name" value="Pgluconate_DH"/>
</dbReference>
<dbReference type="InterPro" id="IPR006115">
    <property type="entry name" value="6PGDH_NADP-bd"/>
</dbReference>
<dbReference type="EMBL" id="LUWI01000021">
    <property type="protein sequence ID" value="KZU04256.1"/>
    <property type="molecule type" value="Genomic_DNA"/>
</dbReference>
<comment type="caution">
    <text evidence="6">The sequence shown here is derived from an EMBL/GenBank/DDBJ whole genome shotgun (WGS) entry which is preliminary data.</text>
</comment>
<dbReference type="InterPro" id="IPR008927">
    <property type="entry name" value="6-PGluconate_DH-like_C_sf"/>
</dbReference>